<dbReference type="InterPro" id="IPR011011">
    <property type="entry name" value="Znf_FYVE_PHD"/>
</dbReference>
<sequence length="701" mass="78564">MVDSLSDRSHLSVSSFKSDIKRLTVEHLRLDSWDRTTKNISYDGSEVDQDLHSKPSRVRLGDTQLLQLAREATDKTDFHRLSNRQASLSNWKWKTIANEFTAFSHGDGLESAQEVLATGEMKASLNELSHILCTATDADHDMVMRSVYKDYIHGAVVHVVDPSLGSPSASAMKSEMESKLTVKTSAFERSRMFKNHEQWCFLEYYEKMSNADAFTVTLASVPGEDLLAGKMKADRVDELPDLTAAYLIEKIPSSNLVRVVFFAQAELNERQPQFDQSASFMSQSHGSEGSHGKQLAHSKKRQKRLMRLAEGASQLPDVVRRRRFGVQSLANFLAFEAKNTRCTCCAKSLRFLSRKKRCHVCGYIICHQCWSIHSMETRDGRVSSVRACTRCFEFVNNGDYSRVDQRLRGRAEILPDVSNNLPSADPPGKALTNFLHDALQNSSGNKQQTIMSVIRHLMSQEKETDIRSSMSSSMRLTDDDAKQCTDALDNGMLRVEVLPVEKCVLANVKGRNYPLNMAPDAESLSKPPMPKDEQMRIAAIEKGGFSKITDTDELDWICELVAREMKCSLGLVTLISEDEQHILAANALPFRQVHMPRDHSFCQHTIMNDEPLLVPHPESDVRFQNLPPLLANDLKFYLGFPLKDANDQIVGSVCCFDTSSHEVSASQYSSMKKFAETASKVVQIKGKQALMSSNSTTIASL</sequence>
<evidence type="ECO:0000256" key="5">
    <source>
        <dbReference type="SAM" id="MobiDB-lite"/>
    </source>
</evidence>
<dbReference type="CDD" id="cd00065">
    <property type="entry name" value="FYVE_like_SF"/>
    <property type="match status" value="1"/>
</dbReference>
<dbReference type="Gene3D" id="3.30.450.40">
    <property type="match status" value="1"/>
</dbReference>
<evidence type="ECO:0000259" key="6">
    <source>
        <dbReference type="PROSITE" id="PS50178"/>
    </source>
</evidence>
<evidence type="ECO:0000313" key="9">
    <source>
        <dbReference type="Proteomes" id="UP000282087"/>
    </source>
</evidence>
<dbReference type="Proteomes" id="UP000282087">
    <property type="component" value="Unassembled WGS sequence"/>
</dbReference>
<evidence type="ECO:0000313" key="8">
    <source>
        <dbReference type="EMBL" id="RQM09734.1"/>
    </source>
</evidence>
<dbReference type="PANTHER" id="PTHR43102">
    <property type="entry name" value="SLR1143 PROTEIN"/>
    <property type="match status" value="1"/>
</dbReference>
<protein>
    <recommendedName>
        <fullName evidence="6">FYVE-type domain-containing protein</fullName>
    </recommendedName>
</protein>
<dbReference type="EMBL" id="QLLG01000417">
    <property type="protein sequence ID" value="RMX63336.1"/>
    <property type="molecule type" value="Genomic_DNA"/>
</dbReference>
<comment type="caution">
    <text evidence="7">The sequence shown here is derived from an EMBL/GenBank/DDBJ whole genome shotgun (WGS) entry which is preliminary data.</text>
</comment>
<accession>A0A3M6VD42</accession>
<dbReference type="InterPro" id="IPR003018">
    <property type="entry name" value="GAF"/>
</dbReference>
<dbReference type="SUPFAM" id="SSF55781">
    <property type="entry name" value="GAF domain-like"/>
    <property type="match status" value="1"/>
</dbReference>
<evidence type="ECO:0000256" key="2">
    <source>
        <dbReference type="ARBA" id="ARBA00022771"/>
    </source>
</evidence>
<dbReference type="PANTHER" id="PTHR43102:SF2">
    <property type="entry name" value="GAF DOMAIN-CONTAINING PROTEIN"/>
    <property type="match status" value="1"/>
</dbReference>
<dbReference type="Pfam" id="PF01590">
    <property type="entry name" value="GAF"/>
    <property type="match status" value="1"/>
</dbReference>
<evidence type="ECO:0000256" key="1">
    <source>
        <dbReference type="ARBA" id="ARBA00022723"/>
    </source>
</evidence>
<dbReference type="STRING" id="542832.A0A3M6VD42"/>
<dbReference type="Pfam" id="PF01363">
    <property type="entry name" value="FYVE"/>
    <property type="match status" value="1"/>
</dbReference>
<dbReference type="Proteomes" id="UP000286097">
    <property type="component" value="Unassembled WGS sequence"/>
</dbReference>
<dbReference type="VEuPathDB" id="FungiDB:DD237_007004"/>
<evidence type="ECO:0000313" key="10">
    <source>
        <dbReference type="Proteomes" id="UP000286097"/>
    </source>
</evidence>
<proteinExistence type="predicted"/>
<keyword evidence="2 4" id="KW-0863">Zinc-finger</keyword>
<feature type="compositionally biased region" description="Polar residues" evidence="5">
    <location>
        <begin position="278"/>
        <end position="287"/>
    </location>
</feature>
<evidence type="ECO:0000256" key="3">
    <source>
        <dbReference type="ARBA" id="ARBA00022833"/>
    </source>
</evidence>
<organism evidence="7 9">
    <name type="scientific">Peronospora effusa</name>
    <dbReference type="NCBI Taxonomy" id="542832"/>
    <lineage>
        <taxon>Eukaryota</taxon>
        <taxon>Sar</taxon>
        <taxon>Stramenopiles</taxon>
        <taxon>Oomycota</taxon>
        <taxon>Peronosporomycetes</taxon>
        <taxon>Peronosporales</taxon>
        <taxon>Peronosporaceae</taxon>
        <taxon>Peronospora</taxon>
    </lineage>
</organism>
<dbReference type="GO" id="GO:0008270">
    <property type="term" value="F:zinc ion binding"/>
    <property type="evidence" value="ECO:0007669"/>
    <property type="project" value="UniProtKB-KW"/>
</dbReference>
<dbReference type="InterPro" id="IPR029016">
    <property type="entry name" value="GAF-like_dom_sf"/>
</dbReference>
<keyword evidence="3" id="KW-0862">Zinc</keyword>
<dbReference type="InterPro" id="IPR013083">
    <property type="entry name" value="Znf_RING/FYVE/PHD"/>
</dbReference>
<feature type="domain" description="FYVE-type" evidence="6">
    <location>
        <begin position="336"/>
        <end position="396"/>
    </location>
</feature>
<dbReference type="AlphaFoldDB" id="A0A3M6VD42"/>
<keyword evidence="9" id="KW-1185">Reference proteome</keyword>
<dbReference type="EMBL" id="QKXF01000672">
    <property type="protein sequence ID" value="RQM09734.1"/>
    <property type="molecule type" value="Genomic_DNA"/>
</dbReference>
<gene>
    <name evidence="8" type="ORF">DD237_007004</name>
    <name evidence="7" type="ORF">DD238_007419</name>
</gene>
<dbReference type="InterPro" id="IPR000306">
    <property type="entry name" value="Znf_FYVE"/>
</dbReference>
<dbReference type="InterPro" id="IPR017455">
    <property type="entry name" value="Znf_FYVE-rel"/>
</dbReference>
<evidence type="ECO:0000313" key="7">
    <source>
        <dbReference type="EMBL" id="RMX63336.1"/>
    </source>
</evidence>
<dbReference type="Gene3D" id="3.30.40.10">
    <property type="entry name" value="Zinc/RING finger domain, C3HC4 (zinc finger)"/>
    <property type="match status" value="1"/>
</dbReference>
<dbReference type="SUPFAM" id="SSF57903">
    <property type="entry name" value="FYVE/PHD zinc finger"/>
    <property type="match status" value="1"/>
</dbReference>
<feature type="region of interest" description="Disordered" evidence="5">
    <location>
        <begin position="278"/>
        <end position="297"/>
    </location>
</feature>
<evidence type="ECO:0000256" key="4">
    <source>
        <dbReference type="PROSITE-ProRule" id="PRU00091"/>
    </source>
</evidence>
<dbReference type="OrthoDB" id="153648at2759"/>
<keyword evidence="1" id="KW-0479">Metal-binding</keyword>
<reference evidence="9 10" key="1">
    <citation type="submission" date="2018-06" db="EMBL/GenBank/DDBJ databases">
        <title>Comparative genomics of downy mildews reveals potential adaptations to biotrophy.</title>
        <authorList>
            <person name="Fletcher K."/>
            <person name="Klosterman S.J."/>
            <person name="Derevnina L."/>
            <person name="Martin F."/>
            <person name="Koike S."/>
            <person name="Reyes Chin-Wo S."/>
            <person name="Mou B."/>
            <person name="Michelmore R."/>
        </authorList>
    </citation>
    <scope>NUCLEOTIDE SEQUENCE [LARGE SCALE GENOMIC DNA]</scope>
    <source>
        <strain evidence="8 10">R13</strain>
        <strain evidence="7 9">R14</strain>
    </source>
</reference>
<dbReference type="PROSITE" id="PS50178">
    <property type="entry name" value="ZF_FYVE"/>
    <property type="match status" value="1"/>
</dbReference>
<name>A0A3M6VD42_9STRA</name>